<dbReference type="RefSeq" id="WP_273875588.1">
    <property type="nucleotide sequence ID" value="NZ_JAMDHA010000004.1"/>
</dbReference>
<sequence length="82" mass="9357">YSMNSGIKIPLNMMASHGWISGGHGFQISHRNTLPHSTFSESTNRPGIFMAAVMEMAYFIDAENLRQVMFTISKWPGVWFCW</sequence>
<accession>A0A9X4HBM2</accession>
<evidence type="ECO:0000313" key="1">
    <source>
        <dbReference type="EMBL" id="MDD1007158.1"/>
    </source>
</evidence>
<name>A0A9X4HBM2_9PSED</name>
<comment type="caution">
    <text evidence="1">The sequence shown here is derived from an EMBL/GenBank/DDBJ whole genome shotgun (WGS) entry which is preliminary data.</text>
</comment>
<organism evidence="1 2">
    <name type="scientific">Pseudomonas shahriarae</name>
    <dbReference type="NCBI Taxonomy" id="2745512"/>
    <lineage>
        <taxon>Bacteria</taxon>
        <taxon>Pseudomonadati</taxon>
        <taxon>Pseudomonadota</taxon>
        <taxon>Gammaproteobacteria</taxon>
        <taxon>Pseudomonadales</taxon>
        <taxon>Pseudomonadaceae</taxon>
        <taxon>Pseudomonas</taxon>
    </lineage>
</organism>
<reference evidence="1 2" key="1">
    <citation type="submission" date="2022-05" db="EMBL/GenBank/DDBJ databases">
        <title>Novel Pseudomonas spp. Isolated from a Rainbow Trout Aquaculture Facility.</title>
        <authorList>
            <person name="Testerman T."/>
            <person name="Graf J."/>
        </authorList>
    </citation>
    <scope>NUCLEOTIDE SEQUENCE [LARGE SCALE GENOMIC DNA]</scope>
    <source>
        <strain evidence="1 2">ID1042</strain>
    </source>
</reference>
<keyword evidence="2" id="KW-1185">Reference proteome</keyword>
<dbReference type="EMBL" id="JAMDHA010000004">
    <property type="protein sequence ID" value="MDD1007158.1"/>
    <property type="molecule type" value="Genomic_DNA"/>
</dbReference>
<dbReference type="AlphaFoldDB" id="A0A9X4HBM2"/>
<feature type="non-terminal residue" evidence="1">
    <location>
        <position position="1"/>
    </location>
</feature>
<protein>
    <submittedName>
        <fullName evidence="1">Uncharacterized protein</fullName>
    </submittedName>
</protein>
<proteinExistence type="predicted"/>
<dbReference type="Proteomes" id="UP001148185">
    <property type="component" value="Unassembled WGS sequence"/>
</dbReference>
<gene>
    <name evidence="1" type="ORF">M5G27_06655</name>
</gene>
<evidence type="ECO:0000313" key="2">
    <source>
        <dbReference type="Proteomes" id="UP001148185"/>
    </source>
</evidence>